<feature type="domain" description="Thioredoxin" evidence="2">
    <location>
        <begin position="58"/>
        <end position="194"/>
    </location>
</feature>
<dbReference type="InterPro" id="IPR036249">
    <property type="entry name" value="Thioredoxin-like_sf"/>
</dbReference>
<accession>A0A544XYD9</accession>
<sequence>MAYVVATMVLIGMLSALNLLLSVGVIRRLREHSAELATLRSGGTAPNGGPFPLGEVALPDGSPIGEFTAVTVDGEPVTLGTFGVRPLVGFFSPGCTPCEEQLPAFVEFATGRPGGRDTRLAVVVGTGEEAAKTVERLNPVATVVVESDDGPVQKAFGVTGFPAFILVANGLVAASHYQLGAIIDHDAAALSAAG</sequence>
<keyword evidence="1" id="KW-0812">Transmembrane</keyword>
<evidence type="ECO:0000256" key="1">
    <source>
        <dbReference type="SAM" id="Phobius"/>
    </source>
</evidence>
<gene>
    <name evidence="3" type="ORF">FLX08_38425</name>
</gene>
<dbReference type="AlphaFoldDB" id="A0A544XYD9"/>
<keyword evidence="1" id="KW-0472">Membrane</keyword>
<reference evidence="3 4" key="1">
    <citation type="submission" date="2019-07" db="EMBL/GenBank/DDBJ databases">
        <title>Microbispora hainanensis DSM 45428.</title>
        <authorList>
            <person name="Thawai C."/>
        </authorList>
    </citation>
    <scope>NUCLEOTIDE SEQUENCE [LARGE SCALE GENOMIC DNA]</scope>
    <source>
        <strain evidence="3 4">DSM 45428</strain>
    </source>
</reference>
<dbReference type="InterPro" id="IPR017937">
    <property type="entry name" value="Thioredoxin_CS"/>
</dbReference>
<organism evidence="3 4">
    <name type="scientific">Microbispora hainanensis</name>
    <dbReference type="NCBI Taxonomy" id="568844"/>
    <lineage>
        <taxon>Bacteria</taxon>
        <taxon>Bacillati</taxon>
        <taxon>Actinomycetota</taxon>
        <taxon>Actinomycetes</taxon>
        <taxon>Streptosporangiales</taxon>
        <taxon>Streptosporangiaceae</taxon>
        <taxon>Microbispora</taxon>
    </lineage>
</organism>
<feature type="transmembrane region" description="Helical" evidence="1">
    <location>
        <begin position="6"/>
        <end position="26"/>
    </location>
</feature>
<keyword evidence="1" id="KW-1133">Transmembrane helix</keyword>
<name>A0A544XYD9_9ACTN</name>
<evidence type="ECO:0000259" key="2">
    <source>
        <dbReference type="PROSITE" id="PS51352"/>
    </source>
</evidence>
<protein>
    <submittedName>
        <fullName evidence="3">TlpA family protein disulfide reductase</fullName>
    </submittedName>
</protein>
<proteinExistence type="predicted"/>
<comment type="caution">
    <text evidence="3">The sequence shown here is derived from an EMBL/GenBank/DDBJ whole genome shotgun (WGS) entry which is preliminary data.</text>
</comment>
<evidence type="ECO:0000313" key="4">
    <source>
        <dbReference type="Proteomes" id="UP000316541"/>
    </source>
</evidence>
<dbReference type="Proteomes" id="UP000316541">
    <property type="component" value="Unassembled WGS sequence"/>
</dbReference>
<dbReference type="EMBL" id="VIRM01000086">
    <property type="protein sequence ID" value="TQS09501.1"/>
    <property type="molecule type" value="Genomic_DNA"/>
</dbReference>
<evidence type="ECO:0000313" key="3">
    <source>
        <dbReference type="EMBL" id="TQS09501.1"/>
    </source>
</evidence>
<dbReference type="PROSITE" id="PS51352">
    <property type="entry name" value="THIOREDOXIN_2"/>
    <property type="match status" value="1"/>
</dbReference>
<dbReference type="InterPro" id="IPR013766">
    <property type="entry name" value="Thioredoxin_domain"/>
</dbReference>
<dbReference type="PROSITE" id="PS00194">
    <property type="entry name" value="THIOREDOXIN_1"/>
    <property type="match status" value="1"/>
</dbReference>
<dbReference type="CDD" id="cd02966">
    <property type="entry name" value="TlpA_like_family"/>
    <property type="match status" value="1"/>
</dbReference>
<dbReference type="Gene3D" id="3.40.30.10">
    <property type="entry name" value="Glutaredoxin"/>
    <property type="match status" value="1"/>
</dbReference>
<dbReference type="SUPFAM" id="SSF52833">
    <property type="entry name" value="Thioredoxin-like"/>
    <property type="match status" value="1"/>
</dbReference>